<evidence type="ECO:0000256" key="1">
    <source>
        <dbReference type="SAM" id="SignalP"/>
    </source>
</evidence>
<keyword evidence="1" id="KW-0732">Signal</keyword>
<evidence type="ECO:0000313" key="2">
    <source>
        <dbReference type="EMBL" id="KIJ98562.1"/>
    </source>
</evidence>
<protein>
    <submittedName>
        <fullName evidence="2">Unplaced genomic scaffold K443scaffold_131, whole genome shotgun sequence</fullName>
    </submittedName>
</protein>
<reference evidence="2 3" key="1">
    <citation type="submission" date="2014-04" db="EMBL/GenBank/DDBJ databases">
        <authorList>
            <consortium name="DOE Joint Genome Institute"/>
            <person name="Kuo A."/>
            <person name="Kohler A."/>
            <person name="Nagy L.G."/>
            <person name="Floudas D."/>
            <person name="Copeland A."/>
            <person name="Barry K.W."/>
            <person name="Cichocki N."/>
            <person name="Veneault-Fourrey C."/>
            <person name="LaButti K."/>
            <person name="Lindquist E.A."/>
            <person name="Lipzen A."/>
            <person name="Lundell T."/>
            <person name="Morin E."/>
            <person name="Murat C."/>
            <person name="Sun H."/>
            <person name="Tunlid A."/>
            <person name="Henrissat B."/>
            <person name="Grigoriev I.V."/>
            <person name="Hibbett D.S."/>
            <person name="Martin F."/>
            <person name="Nordberg H.P."/>
            <person name="Cantor M.N."/>
            <person name="Hua S.X."/>
        </authorList>
    </citation>
    <scope>NUCLEOTIDE SEQUENCE [LARGE SCALE GENOMIC DNA]</scope>
    <source>
        <strain evidence="2 3">LaAM-08-1</strain>
    </source>
</reference>
<keyword evidence="3" id="KW-1185">Reference proteome</keyword>
<proteinExistence type="predicted"/>
<feature type="signal peptide" evidence="1">
    <location>
        <begin position="1"/>
        <end position="15"/>
    </location>
</feature>
<organism evidence="2 3">
    <name type="scientific">Laccaria amethystina LaAM-08-1</name>
    <dbReference type="NCBI Taxonomy" id="1095629"/>
    <lineage>
        <taxon>Eukaryota</taxon>
        <taxon>Fungi</taxon>
        <taxon>Dikarya</taxon>
        <taxon>Basidiomycota</taxon>
        <taxon>Agaricomycotina</taxon>
        <taxon>Agaricomycetes</taxon>
        <taxon>Agaricomycetidae</taxon>
        <taxon>Agaricales</taxon>
        <taxon>Agaricineae</taxon>
        <taxon>Hydnangiaceae</taxon>
        <taxon>Laccaria</taxon>
    </lineage>
</organism>
<sequence length="117" mass="12488">MTLALALLPIWRLGGLIIISDHWLYLSPAATNSSNVPSTEVIVKRVVCLSTSPTGSRGPGVGPTPDYIVVGGFFTHSHSKPTEEEIWTNQNSGSKADGAIWSIFNFGMILTGAHPAR</sequence>
<accession>A0A0C9XRK8</accession>
<dbReference type="AlphaFoldDB" id="A0A0C9XRK8"/>
<dbReference type="Proteomes" id="UP000054477">
    <property type="component" value="Unassembled WGS sequence"/>
</dbReference>
<dbReference type="OrthoDB" id="2791787at2759"/>
<gene>
    <name evidence="2" type="ORF">K443DRAFT_123590</name>
</gene>
<feature type="chain" id="PRO_5012226889" evidence="1">
    <location>
        <begin position="16"/>
        <end position="117"/>
    </location>
</feature>
<name>A0A0C9XRK8_9AGAR</name>
<evidence type="ECO:0000313" key="3">
    <source>
        <dbReference type="Proteomes" id="UP000054477"/>
    </source>
</evidence>
<reference evidence="3" key="2">
    <citation type="submission" date="2015-01" db="EMBL/GenBank/DDBJ databases">
        <title>Evolutionary Origins and Diversification of the Mycorrhizal Mutualists.</title>
        <authorList>
            <consortium name="DOE Joint Genome Institute"/>
            <consortium name="Mycorrhizal Genomics Consortium"/>
            <person name="Kohler A."/>
            <person name="Kuo A."/>
            <person name="Nagy L.G."/>
            <person name="Floudas D."/>
            <person name="Copeland A."/>
            <person name="Barry K.W."/>
            <person name="Cichocki N."/>
            <person name="Veneault-Fourrey C."/>
            <person name="LaButti K."/>
            <person name="Lindquist E.A."/>
            <person name="Lipzen A."/>
            <person name="Lundell T."/>
            <person name="Morin E."/>
            <person name="Murat C."/>
            <person name="Riley R."/>
            <person name="Ohm R."/>
            <person name="Sun H."/>
            <person name="Tunlid A."/>
            <person name="Henrissat B."/>
            <person name="Grigoriev I.V."/>
            <person name="Hibbett D.S."/>
            <person name="Martin F."/>
        </authorList>
    </citation>
    <scope>NUCLEOTIDE SEQUENCE [LARGE SCALE GENOMIC DNA]</scope>
    <source>
        <strain evidence="3">LaAM-08-1</strain>
    </source>
</reference>
<dbReference type="EMBL" id="KN838666">
    <property type="protein sequence ID" value="KIJ98562.1"/>
    <property type="molecule type" value="Genomic_DNA"/>
</dbReference>
<dbReference type="HOGENOM" id="CLU_2085193_0_0_1"/>